<dbReference type="Pfam" id="PF01590">
    <property type="entry name" value="GAF"/>
    <property type="match status" value="1"/>
</dbReference>
<keyword evidence="1" id="KW-0175">Coiled coil</keyword>
<dbReference type="SUPFAM" id="SSF55781">
    <property type="entry name" value="GAF domain-like"/>
    <property type="match status" value="1"/>
</dbReference>
<proteinExistence type="predicted"/>
<reference evidence="4" key="1">
    <citation type="journal article" date="2019" name="Int. J. Syst. Evol. Microbiol.">
        <title>The Global Catalogue of Microorganisms (GCM) 10K type strain sequencing project: providing services to taxonomists for standard genome sequencing and annotation.</title>
        <authorList>
            <consortium name="The Broad Institute Genomics Platform"/>
            <consortium name="The Broad Institute Genome Sequencing Center for Infectious Disease"/>
            <person name="Wu L."/>
            <person name="Ma J."/>
        </authorList>
    </citation>
    <scope>NUCLEOTIDE SEQUENCE [LARGE SCALE GENOMIC DNA]</scope>
    <source>
        <strain evidence="4">KACC 12602</strain>
    </source>
</reference>
<evidence type="ECO:0000256" key="1">
    <source>
        <dbReference type="SAM" id="Coils"/>
    </source>
</evidence>
<protein>
    <submittedName>
        <fullName evidence="3">GAF domain-containing DNA-binding protein</fullName>
    </submittedName>
</protein>
<dbReference type="PROSITE" id="PS50930">
    <property type="entry name" value="HTH_LYTTR"/>
    <property type="match status" value="1"/>
</dbReference>
<dbReference type="PANTHER" id="PTHR43102:SF2">
    <property type="entry name" value="GAF DOMAIN-CONTAINING PROTEIN"/>
    <property type="match status" value="1"/>
</dbReference>
<evidence type="ECO:0000259" key="2">
    <source>
        <dbReference type="PROSITE" id="PS50930"/>
    </source>
</evidence>
<feature type="coiled-coil region" evidence="1">
    <location>
        <begin position="180"/>
        <end position="207"/>
    </location>
</feature>
<dbReference type="SMART" id="SM00850">
    <property type="entry name" value="LytTR"/>
    <property type="match status" value="1"/>
</dbReference>
<dbReference type="Pfam" id="PF04397">
    <property type="entry name" value="LytTR"/>
    <property type="match status" value="1"/>
</dbReference>
<organism evidence="3 4">
    <name type="scientific">Adhaeribacter terreus</name>
    <dbReference type="NCBI Taxonomy" id="529703"/>
    <lineage>
        <taxon>Bacteria</taxon>
        <taxon>Pseudomonadati</taxon>
        <taxon>Bacteroidota</taxon>
        <taxon>Cytophagia</taxon>
        <taxon>Cytophagales</taxon>
        <taxon>Hymenobacteraceae</taxon>
        <taxon>Adhaeribacter</taxon>
    </lineage>
</organism>
<dbReference type="InterPro" id="IPR003018">
    <property type="entry name" value="GAF"/>
</dbReference>
<name>A0ABW0E4F5_9BACT</name>
<dbReference type="InterPro" id="IPR007492">
    <property type="entry name" value="LytTR_DNA-bd_dom"/>
</dbReference>
<dbReference type="Proteomes" id="UP001596161">
    <property type="component" value="Unassembled WGS sequence"/>
</dbReference>
<evidence type="ECO:0000313" key="4">
    <source>
        <dbReference type="Proteomes" id="UP001596161"/>
    </source>
</evidence>
<dbReference type="PANTHER" id="PTHR43102">
    <property type="entry name" value="SLR1143 PROTEIN"/>
    <property type="match status" value="1"/>
</dbReference>
<dbReference type="GO" id="GO:0003677">
    <property type="term" value="F:DNA binding"/>
    <property type="evidence" value="ECO:0007669"/>
    <property type="project" value="UniProtKB-KW"/>
</dbReference>
<dbReference type="SMART" id="SM00065">
    <property type="entry name" value="GAF"/>
    <property type="match status" value="1"/>
</dbReference>
<evidence type="ECO:0000313" key="3">
    <source>
        <dbReference type="EMBL" id="MFC5269207.1"/>
    </source>
</evidence>
<comment type="caution">
    <text evidence="3">The sequence shown here is derived from an EMBL/GenBank/DDBJ whole genome shotgun (WGS) entry which is preliminary data.</text>
</comment>
<dbReference type="Gene3D" id="2.40.50.1020">
    <property type="entry name" value="LytTr DNA-binding domain"/>
    <property type="match status" value="1"/>
</dbReference>
<dbReference type="RefSeq" id="WP_378015588.1">
    <property type="nucleotide sequence ID" value="NZ_JBHSKT010000001.1"/>
</dbReference>
<dbReference type="InterPro" id="IPR029016">
    <property type="entry name" value="GAF-like_dom_sf"/>
</dbReference>
<accession>A0ABW0E4F5</accession>
<dbReference type="Gene3D" id="3.30.450.40">
    <property type="match status" value="1"/>
</dbReference>
<gene>
    <name evidence="3" type="ORF">ACFPIB_01210</name>
</gene>
<keyword evidence="3" id="KW-0238">DNA-binding</keyword>
<keyword evidence="4" id="KW-1185">Reference proteome</keyword>
<dbReference type="EMBL" id="JBHSKT010000001">
    <property type="protein sequence ID" value="MFC5269207.1"/>
    <property type="molecule type" value="Genomic_DNA"/>
</dbReference>
<feature type="domain" description="HTH LytTR-type" evidence="2">
    <location>
        <begin position="216"/>
        <end position="289"/>
    </location>
</feature>
<sequence length="328" mass="37008">MTSQPKLNGTTTEEKQAFVGSKIYAQPLQEYARLEALESYDILDTAPEADFDDLTRLAAYICETPISLISLIDAQRQWFKSKLGLEVPETPREISFCQYAILQPDVFEVEDATRNEIFRNNPLVTGDPNIRFYAGAPLITHDGFSLGTLCIIDTVPRSLTEKQKDALQSLARTVVAHLELRRARFALDNEKEKLENLLKLANGAVNDGFVAGKSDIFVKQESRLVKVNAADILWVEALGDYVNIHTHKDRYTVYATMKDMETKLPGKDFVRVHRKYIIGVDKIKTIEDDSAVIEKRDTSNAGHMMNGLMYVPIGSSYKTTLMKRLNLI</sequence>